<dbReference type="Proteomes" id="UP000319257">
    <property type="component" value="Unassembled WGS sequence"/>
</dbReference>
<evidence type="ECO:0000313" key="1">
    <source>
        <dbReference type="EMBL" id="TPX16495.1"/>
    </source>
</evidence>
<keyword evidence="2" id="KW-1185">Reference proteome</keyword>
<organism evidence="1 2">
    <name type="scientific">Thyridium curvatum</name>
    <dbReference type="NCBI Taxonomy" id="1093900"/>
    <lineage>
        <taxon>Eukaryota</taxon>
        <taxon>Fungi</taxon>
        <taxon>Dikarya</taxon>
        <taxon>Ascomycota</taxon>
        <taxon>Pezizomycotina</taxon>
        <taxon>Sordariomycetes</taxon>
        <taxon>Sordariomycetidae</taxon>
        <taxon>Thyridiales</taxon>
        <taxon>Thyridiaceae</taxon>
        <taxon>Thyridium</taxon>
    </lineage>
</organism>
<dbReference type="RefSeq" id="XP_030998206.1">
    <property type="nucleotide sequence ID" value="XM_031138127.1"/>
</dbReference>
<evidence type="ECO:0000313" key="2">
    <source>
        <dbReference type="Proteomes" id="UP000319257"/>
    </source>
</evidence>
<sequence>MGKQATPPRALVATPSTPLHSAPRLIPLLEGTSNFDEWKETLWDTFEQKGLQRFIDGALLFPPIPVEGSKEYDVWDRDRQLAKAILKQSVGLLTEQLLAMGWRPKHKDPLHHYGAVLGLIMKSAESSGLTGRLVEQLCKIDRGDFMSLASYKGRLQTLRQRLTNLGYDMDDRFYLHVAINGLQSTNRRWATLLQQQMSDGSLTWHELMQAMYGKAIRERGDAIF</sequence>
<accession>A0A507B076</accession>
<dbReference type="EMBL" id="SKBQ01000017">
    <property type="protein sequence ID" value="TPX16495.1"/>
    <property type="molecule type" value="Genomic_DNA"/>
</dbReference>
<dbReference type="InParanoid" id="A0A507B076"/>
<comment type="caution">
    <text evidence="1">The sequence shown here is derived from an EMBL/GenBank/DDBJ whole genome shotgun (WGS) entry which is preliminary data.</text>
</comment>
<gene>
    <name evidence="1" type="ORF">E0L32_003789</name>
</gene>
<dbReference type="OrthoDB" id="4560010at2759"/>
<evidence type="ECO:0008006" key="3">
    <source>
        <dbReference type="Google" id="ProtNLM"/>
    </source>
</evidence>
<protein>
    <recommendedName>
        <fullName evidence="3">DUF4219 domain-containing protein</fullName>
    </recommendedName>
</protein>
<proteinExistence type="predicted"/>
<name>A0A507B076_9PEZI</name>
<dbReference type="GeneID" id="41971236"/>
<dbReference type="AlphaFoldDB" id="A0A507B076"/>
<reference evidence="1 2" key="1">
    <citation type="submission" date="2019-06" db="EMBL/GenBank/DDBJ databases">
        <title>Draft genome sequence of the filamentous fungus Phialemoniopsis curvata isolated from diesel fuel.</title>
        <authorList>
            <person name="Varaljay V.A."/>
            <person name="Lyon W.J."/>
            <person name="Crouch A.L."/>
            <person name="Drake C.E."/>
            <person name="Hollomon J.M."/>
            <person name="Nadeau L.J."/>
            <person name="Nunn H.S."/>
            <person name="Stevenson B.S."/>
            <person name="Bojanowski C.L."/>
            <person name="Crookes-Goodson W.J."/>
        </authorList>
    </citation>
    <scope>NUCLEOTIDE SEQUENCE [LARGE SCALE GENOMIC DNA]</scope>
    <source>
        <strain evidence="1 2">D216</strain>
    </source>
</reference>